<dbReference type="AlphaFoldDB" id="A0A7K3WEQ8"/>
<protein>
    <submittedName>
        <fullName evidence="3">Uncharacterized protein</fullName>
    </submittedName>
</protein>
<evidence type="ECO:0000256" key="1">
    <source>
        <dbReference type="SAM" id="MobiDB-lite"/>
    </source>
</evidence>
<feature type="region of interest" description="Disordered" evidence="1">
    <location>
        <begin position="125"/>
        <end position="144"/>
    </location>
</feature>
<comment type="caution">
    <text evidence="3">The sequence shown here is derived from an EMBL/GenBank/DDBJ whole genome shotgun (WGS) entry which is preliminary data.</text>
</comment>
<evidence type="ECO:0000313" key="3">
    <source>
        <dbReference type="EMBL" id="NEL54003.1"/>
    </source>
</evidence>
<reference evidence="3 4" key="1">
    <citation type="submission" date="2020-02" db="EMBL/GenBank/DDBJ databases">
        <title>The whole genome sequence of CPCC 205119.</title>
        <authorList>
            <person name="Jiang Z."/>
        </authorList>
    </citation>
    <scope>NUCLEOTIDE SEQUENCE [LARGE SCALE GENOMIC DNA]</scope>
    <source>
        <strain evidence="3 4">CPCC 205119</strain>
    </source>
</reference>
<feature type="transmembrane region" description="Helical" evidence="2">
    <location>
        <begin position="43"/>
        <end position="60"/>
    </location>
</feature>
<evidence type="ECO:0000313" key="4">
    <source>
        <dbReference type="Proteomes" id="UP000470470"/>
    </source>
</evidence>
<sequence length="229" mass="23876">MSWTSRAWRVAWRAAGAVWAALTAGTVAVSVLGATLVVGPAGVVGTALAAAGGTALALALRPEPCGRTWPRTRLVGCAGLVAVTVVGALTSLGQAGLALVMVLTATGHGLRVWHRALVRAAVRPGGGRVRRPRHPQLPPGPPDLTQLCRAWRTTHEALGRCTDPARRALLVQARQDCLDEMARLEPAGLQRWLDTVPDPADDPAPFLVTGTRRPGGDRASDPGRPGPAH</sequence>
<feature type="transmembrane region" description="Helical" evidence="2">
    <location>
        <begin position="72"/>
        <end position="89"/>
    </location>
</feature>
<keyword evidence="2" id="KW-0812">Transmembrane</keyword>
<evidence type="ECO:0000256" key="2">
    <source>
        <dbReference type="SAM" id="Phobius"/>
    </source>
</evidence>
<keyword evidence="2" id="KW-1133">Transmembrane helix</keyword>
<dbReference type="RefSeq" id="WP_152729885.1">
    <property type="nucleotide sequence ID" value="NZ_JAABOZ010000002.1"/>
</dbReference>
<keyword evidence="4" id="KW-1185">Reference proteome</keyword>
<dbReference type="EMBL" id="JAAGWK010000010">
    <property type="protein sequence ID" value="NEL54003.1"/>
    <property type="molecule type" value="Genomic_DNA"/>
</dbReference>
<organism evidence="3 4">
    <name type="scientific">Goekera deserti</name>
    <dbReference type="NCBI Taxonomy" id="2497753"/>
    <lineage>
        <taxon>Bacteria</taxon>
        <taxon>Bacillati</taxon>
        <taxon>Actinomycetota</taxon>
        <taxon>Actinomycetes</taxon>
        <taxon>Geodermatophilales</taxon>
        <taxon>Geodermatophilaceae</taxon>
        <taxon>Goekera</taxon>
    </lineage>
</organism>
<proteinExistence type="predicted"/>
<accession>A0A7K3WEQ8</accession>
<gene>
    <name evidence="3" type="ORF">G1H19_08330</name>
</gene>
<feature type="region of interest" description="Disordered" evidence="1">
    <location>
        <begin position="193"/>
        <end position="229"/>
    </location>
</feature>
<name>A0A7K3WEQ8_9ACTN</name>
<dbReference type="Proteomes" id="UP000470470">
    <property type="component" value="Unassembled WGS sequence"/>
</dbReference>
<keyword evidence="2" id="KW-0472">Membrane</keyword>